<evidence type="ECO:0000256" key="2">
    <source>
        <dbReference type="ARBA" id="ARBA00004567"/>
    </source>
</evidence>
<evidence type="ECO:0000256" key="13">
    <source>
        <dbReference type="SAM" id="Phobius"/>
    </source>
</evidence>
<feature type="transmembrane region" description="Helical" evidence="13">
    <location>
        <begin position="248"/>
        <end position="269"/>
    </location>
</feature>
<dbReference type="GO" id="GO:0006999">
    <property type="term" value="P:nuclear pore organization"/>
    <property type="evidence" value="ECO:0007669"/>
    <property type="project" value="TreeGrafter"/>
</dbReference>
<keyword evidence="8 13" id="KW-1133">Transmembrane helix</keyword>
<keyword evidence="4" id="KW-0813">Transport</keyword>
<evidence type="ECO:0000313" key="14">
    <source>
        <dbReference type="EMBL" id="ODQ67884.1"/>
    </source>
</evidence>
<dbReference type="EMBL" id="KV454406">
    <property type="protein sequence ID" value="ODQ67884.1"/>
    <property type="molecule type" value="Genomic_DNA"/>
</dbReference>
<keyword evidence="15" id="KW-1185">Reference proteome</keyword>
<evidence type="ECO:0000256" key="4">
    <source>
        <dbReference type="ARBA" id="ARBA00022448"/>
    </source>
</evidence>
<evidence type="ECO:0000256" key="10">
    <source>
        <dbReference type="ARBA" id="ARBA00023132"/>
    </source>
</evidence>
<evidence type="ECO:0000256" key="6">
    <source>
        <dbReference type="ARBA" id="ARBA00022816"/>
    </source>
</evidence>
<dbReference type="PANTHER" id="PTHR13269">
    <property type="entry name" value="NUCLEOPORIN NDC1"/>
    <property type="match status" value="1"/>
</dbReference>
<dbReference type="GO" id="GO:0070631">
    <property type="term" value="P:spindle pole body localization"/>
    <property type="evidence" value="ECO:0007669"/>
    <property type="project" value="TreeGrafter"/>
</dbReference>
<keyword evidence="7" id="KW-0653">Protein transport</keyword>
<dbReference type="GO" id="GO:0005816">
    <property type="term" value="C:spindle pole body"/>
    <property type="evidence" value="ECO:0007669"/>
    <property type="project" value="TreeGrafter"/>
</dbReference>
<dbReference type="InterPro" id="IPR019049">
    <property type="entry name" value="Nucleoporin_prot_Ndc1/Nup"/>
</dbReference>
<keyword evidence="11 13" id="KW-0472">Membrane</keyword>
<evidence type="ECO:0000256" key="11">
    <source>
        <dbReference type="ARBA" id="ARBA00023136"/>
    </source>
</evidence>
<keyword evidence="6" id="KW-0509">mRNA transport</keyword>
<keyword evidence="10" id="KW-0906">Nuclear pore complex</keyword>
<gene>
    <name evidence="14" type="ORF">NADFUDRAFT_81016</name>
</gene>
<reference evidence="14 15" key="1">
    <citation type="journal article" date="2016" name="Proc. Natl. Acad. Sci. U.S.A.">
        <title>Comparative genomics of biotechnologically important yeasts.</title>
        <authorList>
            <person name="Riley R."/>
            <person name="Haridas S."/>
            <person name="Wolfe K.H."/>
            <person name="Lopes M.R."/>
            <person name="Hittinger C.T."/>
            <person name="Goeker M."/>
            <person name="Salamov A.A."/>
            <person name="Wisecaver J.H."/>
            <person name="Long T.M."/>
            <person name="Calvey C.H."/>
            <person name="Aerts A.L."/>
            <person name="Barry K.W."/>
            <person name="Choi C."/>
            <person name="Clum A."/>
            <person name="Coughlan A.Y."/>
            <person name="Deshpande S."/>
            <person name="Douglass A.P."/>
            <person name="Hanson S.J."/>
            <person name="Klenk H.-P."/>
            <person name="LaButti K.M."/>
            <person name="Lapidus A."/>
            <person name="Lindquist E.A."/>
            <person name="Lipzen A.M."/>
            <person name="Meier-Kolthoff J.P."/>
            <person name="Ohm R.A."/>
            <person name="Otillar R.P."/>
            <person name="Pangilinan J.L."/>
            <person name="Peng Y."/>
            <person name="Rokas A."/>
            <person name="Rosa C.A."/>
            <person name="Scheuner C."/>
            <person name="Sibirny A.A."/>
            <person name="Slot J.C."/>
            <person name="Stielow J.B."/>
            <person name="Sun H."/>
            <person name="Kurtzman C.P."/>
            <person name="Blackwell M."/>
            <person name="Grigoriev I.V."/>
            <person name="Jeffries T.W."/>
        </authorList>
    </citation>
    <scope>NUCLEOTIDE SEQUENCE [LARGE SCALE GENOMIC DNA]</scope>
    <source>
        <strain evidence="14 15">DSM 6958</strain>
    </source>
</reference>
<evidence type="ECO:0000256" key="12">
    <source>
        <dbReference type="ARBA" id="ARBA00023242"/>
    </source>
</evidence>
<evidence type="ECO:0000256" key="9">
    <source>
        <dbReference type="ARBA" id="ARBA00023010"/>
    </source>
</evidence>
<evidence type="ECO:0000256" key="7">
    <source>
        <dbReference type="ARBA" id="ARBA00022927"/>
    </source>
</evidence>
<dbReference type="AlphaFoldDB" id="A0A1E3PRK2"/>
<dbReference type="GO" id="GO:0051028">
    <property type="term" value="P:mRNA transport"/>
    <property type="evidence" value="ECO:0007669"/>
    <property type="project" value="UniProtKB-KW"/>
</dbReference>
<feature type="transmembrane region" description="Helical" evidence="13">
    <location>
        <begin position="151"/>
        <end position="172"/>
    </location>
</feature>
<keyword evidence="5 13" id="KW-0812">Transmembrane</keyword>
<organism evidence="14 15">
    <name type="scientific">Nadsonia fulvescens var. elongata DSM 6958</name>
    <dbReference type="NCBI Taxonomy" id="857566"/>
    <lineage>
        <taxon>Eukaryota</taxon>
        <taxon>Fungi</taxon>
        <taxon>Dikarya</taxon>
        <taxon>Ascomycota</taxon>
        <taxon>Saccharomycotina</taxon>
        <taxon>Dipodascomycetes</taxon>
        <taxon>Dipodascales</taxon>
        <taxon>Dipodascales incertae sedis</taxon>
        <taxon>Nadsonia</taxon>
    </lineage>
</organism>
<feature type="transmembrane region" description="Helical" evidence="13">
    <location>
        <begin position="199"/>
        <end position="221"/>
    </location>
</feature>
<accession>A0A1E3PRK2</accession>
<evidence type="ECO:0008006" key="16">
    <source>
        <dbReference type="Google" id="ProtNLM"/>
    </source>
</evidence>
<dbReference type="GO" id="GO:0070762">
    <property type="term" value="C:nuclear pore transmembrane ring"/>
    <property type="evidence" value="ECO:0007669"/>
    <property type="project" value="TreeGrafter"/>
</dbReference>
<protein>
    <recommendedName>
        <fullName evidence="16">Nucleoporin NDC1</fullName>
    </recommendedName>
</protein>
<dbReference type="PANTHER" id="PTHR13269:SF6">
    <property type="entry name" value="NUCLEOPORIN NDC1"/>
    <property type="match status" value="1"/>
</dbReference>
<evidence type="ECO:0000256" key="1">
    <source>
        <dbReference type="ARBA" id="ARBA00004232"/>
    </source>
</evidence>
<evidence type="ECO:0000256" key="3">
    <source>
        <dbReference type="ARBA" id="ARBA00005760"/>
    </source>
</evidence>
<comment type="similarity">
    <text evidence="3">Belongs to the NDC1 family.</text>
</comment>
<keyword evidence="12" id="KW-0539">Nucleus</keyword>
<dbReference type="GO" id="GO:0031965">
    <property type="term" value="C:nuclear membrane"/>
    <property type="evidence" value="ECO:0007669"/>
    <property type="project" value="UniProtKB-SubCell"/>
</dbReference>
<dbReference type="Pfam" id="PF09531">
    <property type="entry name" value="Ndc1_Nup"/>
    <property type="match status" value="1"/>
</dbReference>
<evidence type="ECO:0000256" key="8">
    <source>
        <dbReference type="ARBA" id="ARBA00022989"/>
    </source>
</evidence>
<comment type="subcellular location">
    <subcellularLocation>
        <location evidence="1">Nucleus membrane</location>
        <topology evidence="1">Multi-pass membrane protein</topology>
    </subcellularLocation>
    <subcellularLocation>
        <location evidence="2">Nucleus</location>
        <location evidence="2">Nuclear pore complex</location>
    </subcellularLocation>
</comment>
<proteinExistence type="inferred from homology"/>
<evidence type="ECO:0000313" key="15">
    <source>
        <dbReference type="Proteomes" id="UP000095009"/>
    </source>
</evidence>
<evidence type="ECO:0000256" key="5">
    <source>
        <dbReference type="ARBA" id="ARBA00022692"/>
    </source>
</evidence>
<feature type="transmembrane region" description="Helical" evidence="13">
    <location>
        <begin position="101"/>
        <end position="126"/>
    </location>
</feature>
<dbReference type="GO" id="GO:0015031">
    <property type="term" value="P:protein transport"/>
    <property type="evidence" value="ECO:0007669"/>
    <property type="project" value="UniProtKB-KW"/>
</dbReference>
<sequence length="586" mass="68136">MVSVPRIIPASGLRVPPVHYHTLLTSVLQLRFGQLCKLVLFASWLISIIVGYRANYGWIWWLLPIRSFWFFLVAFPILILRKRYVHIDSLPYASLFAELKGRIVSIGFLAHWVFYVFSSSLFFWLYSEQMTDVSVKKIIKVYEPPVINERALYLFFFSIFTASVYTLFHIVFDLDKLHFPSYSMNIPPRIRIEQRLSSILYKALFGSALVSLFSPFLYLALRNRIWNSSIEFFRLFFLLHRSNAYYKFPVGLGMLADTLFSSFLLFLVWEFSNEAFSIYMSLGPLHRNCCISEKSKDKNGTLVTGIRAVKRPLTRALAFQELLYISLNQPNRRTEIYKDINREIPIWGQILKECSFVLNQVVKSTTKKFDKESSQPLEKPLTKTSATPVTVIPIKNENIFLKGRPTHSIMEGFQDNNASISKDMVNSLKNTLDNSRVFLKQYSSYRDWFFASRMGIPFRQTIQRRVKIMFPNPVLTMNAITALSSFMVHSIDEDVYGTVQRDIPVVLHELCMTMSALEGFLNSPHIHWSDIDAQRSSQLPNLEEINVIMDAVYTGFIEIVDKFGAYFEHMDLSREVQNKVRELYTM</sequence>
<dbReference type="Proteomes" id="UP000095009">
    <property type="component" value="Unassembled WGS sequence"/>
</dbReference>
<dbReference type="STRING" id="857566.A0A1E3PRK2"/>
<dbReference type="GO" id="GO:0106166">
    <property type="term" value="F:spindle pole body-nuclear membrane anchor activity"/>
    <property type="evidence" value="ECO:0007669"/>
    <property type="project" value="TreeGrafter"/>
</dbReference>
<name>A0A1E3PRK2_9ASCO</name>
<dbReference type="OrthoDB" id="67850at2759"/>
<keyword evidence="9" id="KW-0811">Translocation</keyword>
<feature type="transmembrane region" description="Helical" evidence="13">
    <location>
        <begin position="35"/>
        <end position="52"/>
    </location>
</feature>
<feature type="transmembrane region" description="Helical" evidence="13">
    <location>
        <begin position="58"/>
        <end position="80"/>
    </location>
</feature>